<dbReference type="InterPro" id="IPR000073">
    <property type="entry name" value="AB_hydrolase_1"/>
</dbReference>
<organism evidence="2 3">
    <name type="scientific">Polymorphospora rubra</name>
    <dbReference type="NCBI Taxonomy" id="338584"/>
    <lineage>
        <taxon>Bacteria</taxon>
        <taxon>Bacillati</taxon>
        <taxon>Actinomycetota</taxon>
        <taxon>Actinomycetes</taxon>
        <taxon>Micromonosporales</taxon>
        <taxon>Micromonosporaceae</taxon>
        <taxon>Polymorphospora</taxon>
    </lineage>
</organism>
<evidence type="ECO:0000313" key="2">
    <source>
        <dbReference type="EMBL" id="BCJ69507.1"/>
    </source>
</evidence>
<dbReference type="KEGG" id="pry:Prubr_65280"/>
<name>A0A810N8C7_9ACTN</name>
<dbReference type="Proteomes" id="UP000680866">
    <property type="component" value="Chromosome"/>
</dbReference>
<feature type="domain" description="AB hydrolase-1" evidence="1">
    <location>
        <begin position="55"/>
        <end position="277"/>
    </location>
</feature>
<dbReference type="InterPro" id="IPR029058">
    <property type="entry name" value="AB_hydrolase_fold"/>
</dbReference>
<dbReference type="Gene3D" id="3.40.50.1820">
    <property type="entry name" value="alpha/beta hydrolase"/>
    <property type="match status" value="1"/>
</dbReference>
<dbReference type="PANTHER" id="PTHR43798">
    <property type="entry name" value="MONOACYLGLYCEROL LIPASE"/>
    <property type="match status" value="1"/>
</dbReference>
<protein>
    <submittedName>
        <fullName evidence="2">Ndr family protein</fullName>
    </submittedName>
</protein>
<proteinExistence type="predicted"/>
<dbReference type="EMBL" id="AP023359">
    <property type="protein sequence ID" value="BCJ69507.1"/>
    <property type="molecule type" value="Genomic_DNA"/>
</dbReference>
<evidence type="ECO:0000259" key="1">
    <source>
        <dbReference type="Pfam" id="PF12697"/>
    </source>
</evidence>
<dbReference type="GO" id="GO:0016020">
    <property type="term" value="C:membrane"/>
    <property type="evidence" value="ECO:0007669"/>
    <property type="project" value="TreeGrafter"/>
</dbReference>
<gene>
    <name evidence="2" type="ORF">Prubr_65280</name>
</gene>
<keyword evidence="3" id="KW-1185">Reference proteome</keyword>
<accession>A0A810N8C7</accession>
<dbReference type="PANTHER" id="PTHR43798:SF33">
    <property type="entry name" value="HYDROLASE, PUTATIVE (AFU_ORTHOLOGUE AFUA_2G14860)-RELATED"/>
    <property type="match status" value="1"/>
</dbReference>
<dbReference type="SUPFAM" id="SSF53474">
    <property type="entry name" value="alpha/beta-Hydrolases"/>
    <property type="match status" value="1"/>
</dbReference>
<dbReference type="Pfam" id="PF12697">
    <property type="entry name" value="Abhydrolase_6"/>
    <property type="match status" value="1"/>
</dbReference>
<dbReference type="PRINTS" id="PR00111">
    <property type="entry name" value="ABHYDROLASE"/>
</dbReference>
<dbReference type="AlphaFoldDB" id="A0A810N8C7"/>
<evidence type="ECO:0000313" key="3">
    <source>
        <dbReference type="Proteomes" id="UP000680866"/>
    </source>
</evidence>
<dbReference type="GO" id="GO:0003824">
    <property type="term" value="F:catalytic activity"/>
    <property type="evidence" value="ECO:0007669"/>
    <property type="project" value="UniProtKB-ARBA"/>
</dbReference>
<reference evidence="2" key="1">
    <citation type="submission" date="2020-08" db="EMBL/GenBank/DDBJ databases">
        <title>Whole genome shotgun sequence of Polymorphospora rubra NBRC 101157.</title>
        <authorList>
            <person name="Komaki H."/>
            <person name="Tamura T."/>
        </authorList>
    </citation>
    <scope>NUCLEOTIDE SEQUENCE</scope>
    <source>
        <strain evidence="2">NBRC 101157</strain>
    </source>
</reference>
<sequence>MVTSIYRSDDARRAVEERYRVFLDDWPVPSTESVLPTRQGDTFVVTCGDEHAPPIVLLHGAGFNSAAWLGDVESWARSHRVYSVDVIGEPGLSAPSRPSLNSDAYATWLDDVWDGLGVTRAAVVGTSLGGWLALDFALRRPERVTKLVLLVSAGIGRQRYGAIITSLFLMPFGRRGQRAGMRYVLGPAGVPVSGPMAATLKALDDYLWLVHKSYRPRRDRLPVFSDDRLRGLDVPLLFIAGEKDRILDSHHSARRLRHLLPGAVVTLLPDTGHIPTGYAETVQRFLTGDTRE</sequence>
<dbReference type="InterPro" id="IPR050266">
    <property type="entry name" value="AB_hydrolase_sf"/>
</dbReference>